<name>A0A937W3Z3_UNCTE</name>
<evidence type="ECO:0000256" key="1">
    <source>
        <dbReference type="SAM" id="Phobius"/>
    </source>
</evidence>
<organism evidence="2 3">
    <name type="scientific">Tectimicrobiota bacterium</name>
    <dbReference type="NCBI Taxonomy" id="2528274"/>
    <lineage>
        <taxon>Bacteria</taxon>
        <taxon>Pseudomonadati</taxon>
        <taxon>Nitrospinota/Tectimicrobiota group</taxon>
        <taxon>Candidatus Tectimicrobiota</taxon>
    </lineage>
</organism>
<evidence type="ECO:0000313" key="3">
    <source>
        <dbReference type="Proteomes" id="UP000712673"/>
    </source>
</evidence>
<dbReference type="Pfam" id="PF01066">
    <property type="entry name" value="CDP-OH_P_transf"/>
    <property type="match status" value="1"/>
</dbReference>
<comment type="caution">
    <text evidence="2">The sequence shown here is derived from an EMBL/GenBank/DDBJ whole genome shotgun (WGS) entry which is preliminary data.</text>
</comment>
<dbReference type="Gene3D" id="1.20.120.1760">
    <property type="match status" value="1"/>
</dbReference>
<keyword evidence="1" id="KW-1133">Transmembrane helix</keyword>
<evidence type="ECO:0000313" key="2">
    <source>
        <dbReference type="EMBL" id="MBM3226579.1"/>
    </source>
</evidence>
<protein>
    <submittedName>
        <fullName evidence="2">CDP-alcohol phosphatidyltransferase family protein</fullName>
    </submittedName>
</protein>
<accession>A0A937W3Z3</accession>
<keyword evidence="1" id="KW-0812">Transmembrane</keyword>
<dbReference type="Proteomes" id="UP000712673">
    <property type="component" value="Unassembled WGS sequence"/>
</dbReference>
<feature type="transmembrane region" description="Helical" evidence="1">
    <location>
        <begin position="123"/>
        <end position="148"/>
    </location>
</feature>
<dbReference type="EMBL" id="VGLS01000960">
    <property type="protein sequence ID" value="MBM3226579.1"/>
    <property type="molecule type" value="Genomic_DNA"/>
</dbReference>
<dbReference type="GO" id="GO:0016020">
    <property type="term" value="C:membrane"/>
    <property type="evidence" value="ECO:0007669"/>
    <property type="project" value="InterPro"/>
</dbReference>
<proteinExistence type="predicted"/>
<dbReference type="InterPro" id="IPR000462">
    <property type="entry name" value="CDP-OH_P_trans"/>
</dbReference>
<keyword evidence="1" id="KW-0472">Membrane</keyword>
<dbReference type="GO" id="GO:0016780">
    <property type="term" value="F:phosphotransferase activity, for other substituted phosphate groups"/>
    <property type="evidence" value="ECO:0007669"/>
    <property type="project" value="InterPro"/>
</dbReference>
<gene>
    <name evidence="2" type="ORF">FJZ47_22675</name>
</gene>
<sequence length="289" mass="32387">MPHATAAALPAAARLSSAELDIWVNAGLKPWLQSSPRLQPDTLDDYSPTHRGHLPFYVLAVTTPAEARSATWTLIRATQKRALDLPALLLNPVFENRLVFWLCNTRITPNQVSLFTGLLGFGVAYLFLHGWLRLGISLTCAVAILDGVDGKLARTKLQTSRLGELEHVLDFFVEHAWYLSITCFLVASTQDPQWWWIGGGLMVSDLADNLLYYAGQVLLGKQLDELGVFDRRFRLIAGRRNIYTWMWMVGFWAGFPEASLMVALAWALLTVGVHAGRLMYHVRRRVALA</sequence>
<dbReference type="GO" id="GO:0008654">
    <property type="term" value="P:phospholipid biosynthetic process"/>
    <property type="evidence" value="ECO:0007669"/>
    <property type="project" value="InterPro"/>
</dbReference>
<dbReference type="InterPro" id="IPR043130">
    <property type="entry name" value="CDP-OH_PTrfase_TM_dom"/>
</dbReference>
<reference evidence="2" key="1">
    <citation type="submission" date="2019-03" db="EMBL/GenBank/DDBJ databases">
        <title>Lake Tanganyika Metagenome-Assembled Genomes (MAGs).</title>
        <authorList>
            <person name="Tran P."/>
        </authorList>
    </citation>
    <scope>NUCLEOTIDE SEQUENCE</scope>
    <source>
        <strain evidence="2">K_DeepCast_65m_m2_066</strain>
    </source>
</reference>
<dbReference type="AlphaFoldDB" id="A0A937W3Z3"/>